<evidence type="ECO:0000256" key="2">
    <source>
        <dbReference type="ARBA" id="ARBA00022771"/>
    </source>
</evidence>
<feature type="region of interest" description="Disordered" evidence="4">
    <location>
        <begin position="1"/>
        <end position="49"/>
    </location>
</feature>
<feature type="non-terminal residue" evidence="5">
    <location>
        <position position="1"/>
    </location>
</feature>
<feature type="region of interest" description="Disordered" evidence="4">
    <location>
        <begin position="411"/>
        <end position="498"/>
    </location>
</feature>
<sequence length="700" mass="77061">APGSGPMFKPTTVAIDSHSKRAPAGSIAKGRDNGRKSNTRASFKKEETLRKNLENSLQCSPCGDQCAPDKSAAQIQGQLGLKPFSLFKNKSSPCIPAHKGSVSFSFSKKAPLKLESSASVFNDTIEEKQHGDELQNHKGKVAAEPEMPVVPAGINNTAHTENNEPAKQSQMDSAIGSNPFARVRKLKALMLKENKDEEEKEYYCYTPTLCKTKPNFPFLFFMKSSEKTDADQVTTRSDNIKKFQTGSTDFKCSMVSEVRDVKLEVTDSAPQLNPPACQQATKQEDGKTLDQDVCKPKCEEPSVLNAKQREPVQTADERLGRMESSSRPKQVTGPFLPVLSRDESTTLQWPSELLLFTQTEPSLSYSCNPLYFDFKLSRNKKRAKGIPGPEPNMQQSAAVAIGGDNETYLKKAQSRSVQNEGDLEQRKRGVSRKSKKRKSHQKPNRKSKQKSEADHADNVSKKRKGKIYNCNLKKEGKYTCKETDPGSQNAEEDSKEEKHFKLTPKRFLQGEQSSRIMALIVLRNATEIVVNHPRIVAINMIRKVIEVLVENPEAIHLPMVHHSGHLLIPPVTAVGLVTVAEITLTDQVTTVTEVGRGIVQKDITGHIMVTNVIPDLKRKGTAVHQCHHYPPIMTITTGKEVPIEAGIEAAPKGSIRVQKAECTAVAETPAAAELTAEVEVDLGAGQNIAGTVKKVPFEIT</sequence>
<protein>
    <submittedName>
        <fullName evidence="5">Uncharacterized protein</fullName>
    </submittedName>
</protein>
<evidence type="ECO:0000313" key="5">
    <source>
        <dbReference type="EMBL" id="GCB70405.1"/>
    </source>
</evidence>
<comment type="caution">
    <text evidence="5">The sequence shown here is derived from an EMBL/GenBank/DDBJ whole genome shotgun (WGS) entry which is preliminary data.</text>
</comment>
<evidence type="ECO:0000256" key="4">
    <source>
        <dbReference type="SAM" id="MobiDB-lite"/>
    </source>
</evidence>
<dbReference type="GO" id="GO:0008270">
    <property type="term" value="F:zinc ion binding"/>
    <property type="evidence" value="ECO:0007669"/>
    <property type="project" value="UniProtKB-KW"/>
</dbReference>
<feature type="compositionally biased region" description="Basic and acidic residues" evidence="4">
    <location>
        <begin position="449"/>
        <end position="460"/>
    </location>
</feature>
<dbReference type="GO" id="GO:0005634">
    <property type="term" value="C:nucleus"/>
    <property type="evidence" value="ECO:0007669"/>
    <property type="project" value="TreeGrafter"/>
</dbReference>
<organism evidence="5 6">
    <name type="scientific">Scyliorhinus torazame</name>
    <name type="common">Cloudy catshark</name>
    <name type="synonym">Catulus torazame</name>
    <dbReference type="NCBI Taxonomy" id="75743"/>
    <lineage>
        <taxon>Eukaryota</taxon>
        <taxon>Metazoa</taxon>
        <taxon>Chordata</taxon>
        <taxon>Craniata</taxon>
        <taxon>Vertebrata</taxon>
        <taxon>Chondrichthyes</taxon>
        <taxon>Elasmobranchii</taxon>
        <taxon>Galeomorphii</taxon>
        <taxon>Galeoidea</taxon>
        <taxon>Carcharhiniformes</taxon>
        <taxon>Scyliorhinidae</taxon>
        <taxon>Scyliorhinus</taxon>
    </lineage>
</organism>
<dbReference type="InterPro" id="IPR052445">
    <property type="entry name" value="ZnF-G_patch_domain"/>
</dbReference>
<keyword evidence="6" id="KW-1185">Reference proteome</keyword>
<keyword evidence="2" id="KW-0863">Zinc-finger</keyword>
<feature type="compositionally biased region" description="Basic residues" evidence="4">
    <location>
        <begin position="428"/>
        <end position="448"/>
    </location>
</feature>
<feature type="region of interest" description="Disordered" evidence="4">
    <location>
        <begin position="309"/>
        <end position="336"/>
    </location>
</feature>
<keyword evidence="1" id="KW-0479">Metal-binding</keyword>
<accession>A0A401PBB3</accession>
<feature type="compositionally biased region" description="Basic and acidic residues" evidence="4">
    <location>
        <begin position="472"/>
        <end position="484"/>
    </location>
</feature>
<keyword evidence="3" id="KW-0862">Zinc</keyword>
<reference evidence="5 6" key="1">
    <citation type="journal article" date="2018" name="Nat. Ecol. Evol.">
        <title>Shark genomes provide insights into elasmobranch evolution and the origin of vertebrates.</title>
        <authorList>
            <person name="Hara Y"/>
            <person name="Yamaguchi K"/>
            <person name="Onimaru K"/>
            <person name="Kadota M"/>
            <person name="Koyanagi M"/>
            <person name="Keeley SD"/>
            <person name="Tatsumi K"/>
            <person name="Tanaka K"/>
            <person name="Motone F"/>
            <person name="Kageyama Y"/>
            <person name="Nozu R"/>
            <person name="Adachi N"/>
            <person name="Nishimura O"/>
            <person name="Nakagawa R"/>
            <person name="Tanegashima C"/>
            <person name="Kiyatake I"/>
            <person name="Matsumoto R"/>
            <person name="Murakumo K"/>
            <person name="Nishida K"/>
            <person name="Terakita A"/>
            <person name="Kuratani S"/>
            <person name="Sato K"/>
            <person name="Hyodo S Kuraku.S."/>
        </authorList>
    </citation>
    <scope>NUCLEOTIDE SEQUENCE [LARGE SCALE GENOMIC DNA]</scope>
</reference>
<dbReference type="STRING" id="75743.A0A401PBB3"/>
<dbReference type="PANTHER" id="PTHR17614:SF14">
    <property type="entry name" value="G PATCH DOMAIN-CONTAINING PROTEIN 8-LIKE ISOFORM X5"/>
    <property type="match status" value="1"/>
</dbReference>
<name>A0A401PBB3_SCYTO</name>
<dbReference type="AlphaFoldDB" id="A0A401PBB3"/>
<dbReference type="Proteomes" id="UP000288216">
    <property type="component" value="Unassembled WGS sequence"/>
</dbReference>
<gene>
    <name evidence="5" type="ORF">scyTo_0008570</name>
</gene>
<dbReference type="OrthoDB" id="4822at2759"/>
<evidence type="ECO:0000256" key="1">
    <source>
        <dbReference type="ARBA" id="ARBA00022723"/>
    </source>
</evidence>
<dbReference type="PANTHER" id="PTHR17614">
    <property type="entry name" value="ZINC FINGER-CONTAINING"/>
    <property type="match status" value="1"/>
</dbReference>
<proteinExistence type="predicted"/>
<dbReference type="EMBL" id="BFAA01003311">
    <property type="protein sequence ID" value="GCB70405.1"/>
    <property type="molecule type" value="Genomic_DNA"/>
</dbReference>
<feature type="compositionally biased region" description="Basic and acidic residues" evidence="4">
    <location>
        <begin position="309"/>
        <end position="326"/>
    </location>
</feature>
<evidence type="ECO:0000256" key="3">
    <source>
        <dbReference type="ARBA" id="ARBA00022833"/>
    </source>
</evidence>
<evidence type="ECO:0000313" key="6">
    <source>
        <dbReference type="Proteomes" id="UP000288216"/>
    </source>
</evidence>